<dbReference type="AlphaFoldDB" id="A0A3D0ZTA7"/>
<evidence type="ECO:0000313" key="3">
    <source>
        <dbReference type="Proteomes" id="UP000263336"/>
    </source>
</evidence>
<name>A0A3D0ZTA7_UNCKA</name>
<comment type="caution">
    <text evidence="2">The sequence shown here is derived from an EMBL/GenBank/DDBJ whole genome shotgun (WGS) entry which is preliminary data.</text>
</comment>
<gene>
    <name evidence="2" type="ORF">DEP93_04300</name>
</gene>
<evidence type="ECO:0008006" key="4">
    <source>
        <dbReference type="Google" id="ProtNLM"/>
    </source>
</evidence>
<keyword evidence="1" id="KW-0472">Membrane</keyword>
<keyword evidence="1" id="KW-0812">Transmembrane</keyword>
<dbReference type="Proteomes" id="UP000263336">
    <property type="component" value="Unassembled WGS sequence"/>
</dbReference>
<feature type="transmembrane region" description="Helical" evidence="1">
    <location>
        <begin position="18"/>
        <end position="38"/>
    </location>
</feature>
<organism evidence="2 3">
    <name type="scientific">candidate division WWE3 bacterium</name>
    <dbReference type="NCBI Taxonomy" id="2053526"/>
    <lineage>
        <taxon>Bacteria</taxon>
        <taxon>Katanobacteria</taxon>
    </lineage>
</organism>
<keyword evidence="1" id="KW-1133">Transmembrane helix</keyword>
<proteinExistence type="predicted"/>
<reference evidence="2 3" key="1">
    <citation type="journal article" date="2018" name="Nat. Biotechnol.">
        <title>A standardized bacterial taxonomy based on genome phylogeny substantially revises the tree of life.</title>
        <authorList>
            <person name="Parks D.H."/>
            <person name="Chuvochina M."/>
            <person name="Waite D.W."/>
            <person name="Rinke C."/>
            <person name="Skarshewski A."/>
            <person name="Chaumeil P.A."/>
            <person name="Hugenholtz P."/>
        </authorList>
    </citation>
    <scope>NUCLEOTIDE SEQUENCE [LARGE SCALE GENOMIC DNA]</scope>
    <source>
        <strain evidence="2">UBA11701</strain>
    </source>
</reference>
<evidence type="ECO:0000256" key="1">
    <source>
        <dbReference type="SAM" id="Phobius"/>
    </source>
</evidence>
<accession>A0A3D0ZTA7</accession>
<protein>
    <recommendedName>
        <fullName evidence="4">Type 4 fimbrial biogenesis protein PilX N-terminal domain-containing protein</fullName>
    </recommendedName>
</protein>
<evidence type="ECO:0000313" key="2">
    <source>
        <dbReference type="EMBL" id="HCC42654.1"/>
    </source>
</evidence>
<sequence length="291" mass="30795">MTFTGKTSDILRDNSGQALLFVVVALTISMVVGVSVATRTLSVSKRVSTTDTQARVYYAAEAGIERFVALTMSELLAVSNKDGCGSTGATRPPGGNCEFPLGGDIITNTNVDVTAISYNESDPSNHYSINAKNGTFSGIALSGYTGGQVTICWISNNPSAVFYSLWNSAALIAKNILAPNGWVNSSGMNLTQPVMANDVVKPTYSSCKAVTTPNTSYMLYVMPLGDTAKIGIFPGSTDLPLQGFRITSKATLQQGAPQVQVTKVIETIRSYNHVPGFFDSIIYTQGGIIAN</sequence>
<dbReference type="EMBL" id="DOZN01000028">
    <property type="protein sequence ID" value="HCC42654.1"/>
    <property type="molecule type" value="Genomic_DNA"/>
</dbReference>